<dbReference type="InterPro" id="IPR007110">
    <property type="entry name" value="Ig-like_dom"/>
</dbReference>
<evidence type="ECO:0000259" key="6">
    <source>
        <dbReference type="PROSITE" id="PS50835"/>
    </source>
</evidence>
<dbReference type="PANTHER" id="PTHR44337:SF20">
    <property type="entry name" value="CARCINOEMBRYONIC ANTIGEN-RELATED CELL ADHESION MOLECULE 5-RELATED"/>
    <property type="match status" value="1"/>
</dbReference>
<dbReference type="PANTHER" id="PTHR44337">
    <property type="entry name" value="CARCINOEMBRYONIC ANTIGEN-RELATED CELL ADHESION MOLECULE 8"/>
    <property type="match status" value="1"/>
</dbReference>
<keyword evidence="4" id="KW-0393">Immunoglobulin domain</keyword>
<dbReference type="EMBL" id="JAIWYP010000005">
    <property type="protein sequence ID" value="KAH3828775.1"/>
    <property type="molecule type" value="Genomic_DNA"/>
</dbReference>
<dbReference type="AlphaFoldDB" id="A0A9D4H586"/>
<dbReference type="PROSITE" id="PS50835">
    <property type="entry name" value="IG_LIKE"/>
    <property type="match status" value="2"/>
</dbReference>
<keyword evidence="8" id="KW-1185">Reference proteome</keyword>
<reference evidence="7" key="2">
    <citation type="submission" date="2020-11" db="EMBL/GenBank/DDBJ databases">
        <authorList>
            <person name="McCartney M.A."/>
            <person name="Auch B."/>
            <person name="Kono T."/>
            <person name="Mallez S."/>
            <person name="Becker A."/>
            <person name="Gohl D.M."/>
            <person name="Silverstein K.A.T."/>
            <person name="Koren S."/>
            <person name="Bechman K.B."/>
            <person name="Herman A."/>
            <person name="Abrahante J.E."/>
            <person name="Garbe J."/>
        </authorList>
    </citation>
    <scope>NUCLEOTIDE SEQUENCE</scope>
    <source>
        <strain evidence="7">Duluth1</strain>
        <tissue evidence="7">Whole animal</tissue>
    </source>
</reference>
<keyword evidence="5" id="KW-1133">Transmembrane helix</keyword>
<evidence type="ECO:0000256" key="2">
    <source>
        <dbReference type="ARBA" id="ARBA00023157"/>
    </source>
</evidence>
<dbReference type="Gene3D" id="2.60.40.10">
    <property type="entry name" value="Immunoglobulins"/>
    <property type="match status" value="1"/>
</dbReference>
<keyword evidence="5" id="KW-0812">Transmembrane</keyword>
<sequence length="261" mass="28382">MSDIRCSATCYPSCTFIWRKSDILVNHNSVLSLGSLLKGEDRRYACTASNPELNVPTESPIVVIEIRSGPESVSLSPTTLNYTLTEGQVIDNITCSARCSPDACSYTWSKSGTAFVNSFVLSLGSFEIGEAGSYSCTAKNLGSGVTVSSHIVLIEIKEPATRQQTAAIIGGTMGGCVLIIIIVGFLVIRRRYKLICKCVKIASPSDDMDMHYTAYTTKKTDKSEQHAYANQAYSRTTGFENDQQLGIENSQPIYERIGKGI</sequence>
<dbReference type="InterPro" id="IPR013783">
    <property type="entry name" value="Ig-like_fold"/>
</dbReference>
<evidence type="ECO:0000256" key="5">
    <source>
        <dbReference type="SAM" id="Phobius"/>
    </source>
</evidence>
<name>A0A9D4H586_DREPO</name>
<proteinExistence type="predicted"/>
<reference evidence="7" key="1">
    <citation type="journal article" date="2019" name="bioRxiv">
        <title>The Genome of the Zebra Mussel, Dreissena polymorpha: A Resource for Invasive Species Research.</title>
        <authorList>
            <person name="McCartney M.A."/>
            <person name="Auch B."/>
            <person name="Kono T."/>
            <person name="Mallez S."/>
            <person name="Zhang Y."/>
            <person name="Obille A."/>
            <person name="Becker A."/>
            <person name="Abrahante J.E."/>
            <person name="Garbe J."/>
            <person name="Badalamenti J.P."/>
            <person name="Herman A."/>
            <person name="Mangelson H."/>
            <person name="Liachko I."/>
            <person name="Sullivan S."/>
            <person name="Sone E.D."/>
            <person name="Koren S."/>
            <person name="Silverstein K.A.T."/>
            <person name="Beckman K.B."/>
            <person name="Gohl D.M."/>
        </authorList>
    </citation>
    <scope>NUCLEOTIDE SEQUENCE</scope>
    <source>
        <strain evidence="7">Duluth1</strain>
        <tissue evidence="7">Whole animal</tissue>
    </source>
</reference>
<evidence type="ECO:0000313" key="7">
    <source>
        <dbReference type="EMBL" id="KAH3828775.1"/>
    </source>
</evidence>
<feature type="transmembrane region" description="Helical" evidence="5">
    <location>
        <begin position="166"/>
        <end position="188"/>
    </location>
</feature>
<feature type="domain" description="Ig-like" evidence="6">
    <location>
        <begin position="1"/>
        <end position="62"/>
    </location>
</feature>
<comment type="caution">
    <text evidence="7">The sequence shown here is derived from an EMBL/GenBank/DDBJ whole genome shotgun (WGS) entry which is preliminary data.</text>
</comment>
<protein>
    <recommendedName>
        <fullName evidence="6">Ig-like domain-containing protein</fullName>
    </recommendedName>
</protein>
<dbReference type="SUPFAM" id="SSF48726">
    <property type="entry name" value="Immunoglobulin"/>
    <property type="match status" value="1"/>
</dbReference>
<keyword evidence="3" id="KW-0325">Glycoprotein</keyword>
<keyword evidence="2" id="KW-1015">Disulfide bond</keyword>
<keyword evidence="5" id="KW-0472">Membrane</keyword>
<evidence type="ECO:0000256" key="4">
    <source>
        <dbReference type="ARBA" id="ARBA00023319"/>
    </source>
</evidence>
<evidence type="ECO:0000313" key="8">
    <source>
        <dbReference type="Proteomes" id="UP000828390"/>
    </source>
</evidence>
<evidence type="ECO:0000256" key="3">
    <source>
        <dbReference type="ARBA" id="ARBA00023180"/>
    </source>
</evidence>
<dbReference type="InterPro" id="IPR052598">
    <property type="entry name" value="IgSF_CEA-related"/>
</dbReference>
<organism evidence="7 8">
    <name type="scientific">Dreissena polymorpha</name>
    <name type="common">Zebra mussel</name>
    <name type="synonym">Mytilus polymorpha</name>
    <dbReference type="NCBI Taxonomy" id="45954"/>
    <lineage>
        <taxon>Eukaryota</taxon>
        <taxon>Metazoa</taxon>
        <taxon>Spiralia</taxon>
        <taxon>Lophotrochozoa</taxon>
        <taxon>Mollusca</taxon>
        <taxon>Bivalvia</taxon>
        <taxon>Autobranchia</taxon>
        <taxon>Heteroconchia</taxon>
        <taxon>Euheterodonta</taxon>
        <taxon>Imparidentia</taxon>
        <taxon>Neoheterodontei</taxon>
        <taxon>Myida</taxon>
        <taxon>Dreissenoidea</taxon>
        <taxon>Dreissenidae</taxon>
        <taxon>Dreissena</taxon>
    </lineage>
</organism>
<accession>A0A9D4H586</accession>
<feature type="domain" description="Ig-like" evidence="6">
    <location>
        <begin position="70"/>
        <end position="148"/>
    </location>
</feature>
<keyword evidence="1" id="KW-0732">Signal</keyword>
<gene>
    <name evidence="7" type="ORF">DPMN_130758</name>
</gene>
<dbReference type="InterPro" id="IPR036179">
    <property type="entry name" value="Ig-like_dom_sf"/>
</dbReference>
<dbReference type="Proteomes" id="UP000828390">
    <property type="component" value="Unassembled WGS sequence"/>
</dbReference>
<evidence type="ECO:0000256" key="1">
    <source>
        <dbReference type="ARBA" id="ARBA00022729"/>
    </source>
</evidence>